<feature type="chain" id="PRO_5018314606" description="DUF2680 domain-containing protein" evidence="2">
    <location>
        <begin position="33"/>
        <end position="174"/>
    </location>
</feature>
<accession>A0A3P3U525</accession>
<dbReference type="EMBL" id="RRCN01000001">
    <property type="protein sequence ID" value="RRJ65280.1"/>
    <property type="molecule type" value="Genomic_DNA"/>
</dbReference>
<name>A0A3P3U525_9BACL</name>
<protein>
    <recommendedName>
        <fullName evidence="5">DUF2680 domain-containing protein</fullName>
    </recommendedName>
</protein>
<dbReference type="RefSeq" id="WP_128633092.1">
    <property type="nucleotide sequence ID" value="NZ_RRCN01000001.1"/>
</dbReference>
<keyword evidence="2" id="KW-0732">Signal</keyword>
<sequence length="174" mass="19384">MVKQKRKPFAMKGALAVLLGFSLMAAAIPAYAEGSAAPAGQTQETPSPAQNESKFHRHHSHFRGGHIVKETAEMLGMEPKALVEQLKQGKTLLEVVQTQKGWSEDEYLKKLMETANRNIDQAVAEGKLDREKADSIKAQLPEKLKKAINRSWKDRMPGGHPAADYQNNQVKWKN</sequence>
<gene>
    <name evidence="3" type="ORF">EHV15_21975</name>
</gene>
<evidence type="ECO:0008006" key="5">
    <source>
        <dbReference type="Google" id="ProtNLM"/>
    </source>
</evidence>
<dbReference type="Proteomes" id="UP000267017">
    <property type="component" value="Unassembled WGS sequence"/>
</dbReference>
<evidence type="ECO:0000256" key="1">
    <source>
        <dbReference type="SAM" id="MobiDB-lite"/>
    </source>
</evidence>
<feature type="compositionally biased region" description="Polar residues" evidence="1">
    <location>
        <begin position="40"/>
        <end position="52"/>
    </location>
</feature>
<reference evidence="3 4" key="1">
    <citation type="submission" date="2018-11" db="EMBL/GenBank/DDBJ databases">
        <title>Genome sequencing of Paenibacillus sp. KCOM 3021 (= ChDC PVNT-B20).</title>
        <authorList>
            <person name="Kook J.-K."/>
            <person name="Park S.-N."/>
            <person name="Lim Y.K."/>
        </authorList>
    </citation>
    <scope>NUCLEOTIDE SEQUENCE [LARGE SCALE GENOMIC DNA]</scope>
    <source>
        <strain evidence="3 4">KCOM 3021</strain>
    </source>
</reference>
<feature type="signal peptide" evidence="2">
    <location>
        <begin position="1"/>
        <end position="32"/>
    </location>
</feature>
<feature type="region of interest" description="Disordered" evidence="1">
    <location>
        <begin position="37"/>
        <end position="61"/>
    </location>
</feature>
<dbReference type="OrthoDB" id="2621999at2"/>
<proteinExistence type="predicted"/>
<keyword evidence="4" id="KW-1185">Reference proteome</keyword>
<organism evidence="3 4">
    <name type="scientific">Paenibacillus oralis</name>
    <dbReference type="NCBI Taxonomy" id="2490856"/>
    <lineage>
        <taxon>Bacteria</taxon>
        <taxon>Bacillati</taxon>
        <taxon>Bacillota</taxon>
        <taxon>Bacilli</taxon>
        <taxon>Bacillales</taxon>
        <taxon>Paenibacillaceae</taxon>
        <taxon>Paenibacillus</taxon>
    </lineage>
</organism>
<dbReference type="AlphaFoldDB" id="A0A3P3U525"/>
<comment type="caution">
    <text evidence="3">The sequence shown here is derived from an EMBL/GenBank/DDBJ whole genome shotgun (WGS) entry which is preliminary data.</text>
</comment>
<evidence type="ECO:0000313" key="3">
    <source>
        <dbReference type="EMBL" id="RRJ65280.1"/>
    </source>
</evidence>
<evidence type="ECO:0000313" key="4">
    <source>
        <dbReference type="Proteomes" id="UP000267017"/>
    </source>
</evidence>
<evidence type="ECO:0000256" key="2">
    <source>
        <dbReference type="SAM" id="SignalP"/>
    </source>
</evidence>
<feature type="compositionally biased region" description="Polar residues" evidence="1">
    <location>
        <begin position="165"/>
        <end position="174"/>
    </location>
</feature>
<feature type="region of interest" description="Disordered" evidence="1">
    <location>
        <begin position="152"/>
        <end position="174"/>
    </location>
</feature>